<feature type="transmembrane region" description="Helical" evidence="1">
    <location>
        <begin position="46"/>
        <end position="65"/>
    </location>
</feature>
<evidence type="ECO:0000256" key="1">
    <source>
        <dbReference type="SAM" id="Phobius"/>
    </source>
</evidence>
<gene>
    <name evidence="2" type="ORF">V5O48_005040</name>
</gene>
<reference evidence="2 3" key="1">
    <citation type="submission" date="2024-02" db="EMBL/GenBank/DDBJ databases">
        <title>A draft genome for the cacao thread blight pathogen Marasmius crinis-equi.</title>
        <authorList>
            <person name="Cohen S.P."/>
            <person name="Baruah I.K."/>
            <person name="Amoako-Attah I."/>
            <person name="Bukari Y."/>
            <person name="Meinhardt L.W."/>
            <person name="Bailey B.A."/>
        </authorList>
    </citation>
    <scope>NUCLEOTIDE SEQUENCE [LARGE SCALE GENOMIC DNA]</scope>
    <source>
        <strain evidence="2 3">GH-76</strain>
    </source>
</reference>
<keyword evidence="1" id="KW-0472">Membrane</keyword>
<dbReference type="Proteomes" id="UP001465976">
    <property type="component" value="Unassembled WGS sequence"/>
</dbReference>
<accession>A0ABR3FNH1</accession>
<dbReference type="EMBL" id="JBAHYK010000188">
    <property type="protein sequence ID" value="KAL0576933.1"/>
    <property type="molecule type" value="Genomic_DNA"/>
</dbReference>
<comment type="caution">
    <text evidence="2">The sequence shown here is derived from an EMBL/GenBank/DDBJ whole genome shotgun (WGS) entry which is preliminary data.</text>
</comment>
<organism evidence="2 3">
    <name type="scientific">Marasmius crinis-equi</name>
    <dbReference type="NCBI Taxonomy" id="585013"/>
    <lineage>
        <taxon>Eukaryota</taxon>
        <taxon>Fungi</taxon>
        <taxon>Dikarya</taxon>
        <taxon>Basidiomycota</taxon>
        <taxon>Agaricomycotina</taxon>
        <taxon>Agaricomycetes</taxon>
        <taxon>Agaricomycetidae</taxon>
        <taxon>Agaricales</taxon>
        <taxon>Marasmiineae</taxon>
        <taxon>Marasmiaceae</taxon>
        <taxon>Marasmius</taxon>
    </lineage>
</organism>
<evidence type="ECO:0000313" key="3">
    <source>
        <dbReference type="Proteomes" id="UP001465976"/>
    </source>
</evidence>
<protein>
    <submittedName>
        <fullName evidence="2">Uncharacterized protein</fullName>
    </submittedName>
</protein>
<sequence length="176" mass="19769">MAAPSWTYDTPDNRVFVTFFHILAILFTISRLARRIRIKLLAWDDAWAAMAALFIIAHLTTRWIGWKLVDKRPSMDDATYVEQAVKVVLLRGVWFTATTWSSRISLALSIARILPPNRLRMTAVALAVSCFLAGSTILTVKAVLLSVPLPDEGSQQINRLAAFQNFGLSDVHPRYV</sequence>
<feature type="transmembrane region" description="Helical" evidence="1">
    <location>
        <begin position="15"/>
        <end position="34"/>
    </location>
</feature>
<proteinExistence type="predicted"/>
<feature type="transmembrane region" description="Helical" evidence="1">
    <location>
        <begin position="123"/>
        <end position="144"/>
    </location>
</feature>
<evidence type="ECO:0000313" key="2">
    <source>
        <dbReference type="EMBL" id="KAL0576933.1"/>
    </source>
</evidence>
<name>A0ABR3FNH1_9AGAR</name>
<keyword evidence="3" id="KW-1185">Reference proteome</keyword>
<keyword evidence="1" id="KW-1133">Transmembrane helix</keyword>
<keyword evidence="1" id="KW-0812">Transmembrane</keyword>
<feature type="transmembrane region" description="Helical" evidence="1">
    <location>
        <begin position="92"/>
        <end position="111"/>
    </location>
</feature>